<sequence length="284" mass="32468">MSLKQLSTRFPRGTWDTHMHVIDPRFPLSFPQYSPKPHTLSDAEPFYNALGIHKKVIVQPSIYGFDNSCTLDALRRFGKSSRAIIQFDPERTSPQQLEEWNNLGVRGVRLNYRSINTEIKQDSLAAEIIKYANAVRHVGWILDLYLPMESIPLLEPLVADQKVNVCIAHFGHPSNQSLNAAQHPSDIPGFGSLMKMLKGGRTWIKLSAPYRLNADPRDPLMEQMCKSFVREFPERCLFATDWPHTRFESLDITPYLDALLDWIEQTDGEGLGRICVKNADELFE</sequence>
<dbReference type="GO" id="GO:0016787">
    <property type="term" value="F:hydrolase activity"/>
    <property type="evidence" value="ECO:0007669"/>
    <property type="project" value="UniProtKB-KW"/>
</dbReference>
<keyword evidence="3" id="KW-1185">Reference proteome</keyword>
<reference evidence="2" key="1">
    <citation type="journal article" date="2020" name="Stud. Mycol.">
        <title>101 Dothideomycetes genomes: a test case for predicting lifestyles and emergence of pathogens.</title>
        <authorList>
            <person name="Haridas S."/>
            <person name="Albert R."/>
            <person name="Binder M."/>
            <person name="Bloem J."/>
            <person name="Labutti K."/>
            <person name="Salamov A."/>
            <person name="Andreopoulos B."/>
            <person name="Baker S."/>
            <person name="Barry K."/>
            <person name="Bills G."/>
            <person name="Bluhm B."/>
            <person name="Cannon C."/>
            <person name="Castanera R."/>
            <person name="Culley D."/>
            <person name="Daum C."/>
            <person name="Ezra D."/>
            <person name="Gonzalez J."/>
            <person name="Henrissat B."/>
            <person name="Kuo A."/>
            <person name="Liang C."/>
            <person name="Lipzen A."/>
            <person name="Lutzoni F."/>
            <person name="Magnuson J."/>
            <person name="Mondo S."/>
            <person name="Nolan M."/>
            <person name="Ohm R."/>
            <person name="Pangilinan J."/>
            <person name="Park H.-J."/>
            <person name="Ramirez L."/>
            <person name="Alfaro M."/>
            <person name="Sun H."/>
            <person name="Tritt A."/>
            <person name="Yoshinaga Y."/>
            <person name="Zwiers L.-H."/>
            <person name="Turgeon B."/>
            <person name="Goodwin S."/>
            <person name="Spatafora J."/>
            <person name="Crous P."/>
            <person name="Grigoriev I."/>
        </authorList>
    </citation>
    <scope>NUCLEOTIDE SEQUENCE</scope>
    <source>
        <strain evidence="2">CBS 480.64</strain>
    </source>
</reference>
<dbReference type="InterPro" id="IPR052358">
    <property type="entry name" value="Aro_Compnd_Degr_Hydrolases"/>
</dbReference>
<dbReference type="Gene3D" id="3.20.20.140">
    <property type="entry name" value="Metal-dependent hydrolases"/>
    <property type="match status" value="1"/>
</dbReference>
<dbReference type="AlphaFoldDB" id="A0A6A7BT72"/>
<dbReference type="Pfam" id="PF04909">
    <property type="entry name" value="Amidohydro_2"/>
    <property type="match status" value="1"/>
</dbReference>
<protein>
    <submittedName>
        <fullName evidence="2">Amidohydrolase 2</fullName>
    </submittedName>
</protein>
<evidence type="ECO:0000259" key="1">
    <source>
        <dbReference type="Pfam" id="PF04909"/>
    </source>
</evidence>
<dbReference type="EMBL" id="MU006010">
    <property type="protein sequence ID" value="KAF2858414.1"/>
    <property type="molecule type" value="Genomic_DNA"/>
</dbReference>
<dbReference type="SUPFAM" id="SSF51556">
    <property type="entry name" value="Metallo-dependent hydrolases"/>
    <property type="match status" value="1"/>
</dbReference>
<gene>
    <name evidence="2" type="ORF">K470DRAFT_300878</name>
</gene>
<proteinExistence type="predicted"/>
<dbReference type="Proteomes" id="UP000799421">
    <property type="component" value="Unassembled WGS sequence"/>
</dbReference>
<organism evidence="2 3">
    <name type="scientific">Piedraia hortae CBS 480.64</name>
    <dbReference type="NCBI Taxonomy" id="1314780"/>
    <lineage>
        <taxon>Eukaryota</taxon>
        <taxon>Fungi</taxon>
        <taxon>Dikarya</taxon>
        <taxon>Ascomycota</taxon>
        <taxon>Pezizomycotina</taxon>
        <taxon>Dothideomycetes</taxon>
        <taxon>Dothideomycetidae</taxon>
        <taxon>Capnodiales</taxon>
        <taxon>Piedraiaceae</taxon>
        <taxon>Piedraia</taxon>
    </lineage>
</organism>
<dbReference type="PANTHER" id="PTHR35563">
    <property type="entry name" value="BARREL METAL-DEPENDENT HYDROLASE, PUTATIVE (AFU_ORTHOLOGUE AFUA_1G16240)-RELATED"/>
    <property type="match status" value="1"/>
</dbReference>
<dbReference type="InterPro" id="IPR032466">
    <property type="entry name" value="Metal_Hydrolase"/>
</dbReference>
<feature type="domain" description="Amidohydrolase-related" evidence="1">
    <location>
        <begin position="16"/>
        <end position="283"/>
    </location>
</feature>
<evidence type="ECO:0000313" key="2">
    <source>
        <dbReference type="EMBL" id="KAF2858414.1"/>
    </source>
</evidence>
<dbReference type="OrthoDB" id="2135488at2759"/>
<accession>A0A6A7BT72</accession>
<name>A0A6A7BT72_9PEZI</name>
<dbReference type="PANTHER" id="PTHR35563:SF2">
    <property type="entry name" value="BARREL METAL-DEPENDENT HYDROLASE, PUTATIVE (AFU_ORTHOLOGUE AFUA_1G16240)-RELATED"/>
    <property type="match status" value="1"/>
</dbReference>
<evidence type="ECO:0000313" key="3">
    <source>
        <dbReference type="Proteomes" id="UP000799421"/>
    </source>
</evidence>
<keyword evidence="2" id="KW-0378">Hydrolase</keyword>
<dbReference type="InterPro" id="IPR006680">
    <property type="entry name" value="Amidohydro-rel"/>
</dbReference>